<dbReference type="CDD" id="cd02042">
    <property type="entry name" value="ParAB_family"/>
    <property type="match status" value="1"/>
</dbReference>
<dbReference type="InterPro" id="IPR025669">
    <property type="entry name" value="AAA_dom"/>
</dbReference>
<reference evidence="2" key="1">
    <citation type="submission" date="2022-10" db="EMBL/GenBank/DDBJ databases">
        <authorList>
            <person name="Aires J."/>
            <person name="Mesa V."/>
        </authorList>
    </citation>
    <scope>NUCLEOTIDE SEQUENCE</scope>
    <source>
        <strain evidence="2">Clostridium neonatale JD116</strain>
    </source>
</reference>
<dbReference type="AlphaFoldDB" id="A0AAD1YCH2"/>
<dbReference type="Proteomes" id="UP001189143">
    <property type="component" value="Unassembled WGS sequence"/>
</dbReference>
<dbReference type="SUPFAM" id="SSF52540">
    <property type="entry name" value="P-loop containing nucleoside triphosphate hydrolases"/>
    <property type="match status" value="1"/>
</dbReference>
<accession>A0AAD1YCH2</accession>
<proteinExistence type="predicted"/>
<dbReference type="Gene3D" id="3.40.50.300">
    <property type="entry name" value="P-loop containing nucleotide triphosphate hydrolases"/>
    <property type="match status" value="1"/>
</dbReference>
<dbReference type="InterPro" id="IPR027417">
    <property type="entry name" value="P-loop_NTPase"/>
</dbReference>
<dbReference type="PANTHER" id="PTHR13696:SF52">
    <property type="entry name" value="PARA FAMILY PROTEIN CT_582"/>
    <property type="match status" value="1"/>
</dbReference>
<evidence type="ECO:0000313" key="2">
    <source>
        <dbReference type="EMBL" id="CAI3541101.1"/>
    </source>
</evidence>
<evidence type="ECO:0000259" key="1">
    <source>
        <dbReference type="Pfam" id="PF13614"/>
    </source>
</evidence>
<protein>
    <submittedName>
        <fullName evidence="2">Chromosome partitioning protein</fullName>
    </submittedName>
</protein>
<dbReference type="RefSeq" id="WP_317048982.1">
    <property type="nucleotide sequence ID" value="NZ_CAMRXC010000275.1"/>
</dbReference>
<dbReference type="EMBL" id="CAMTCP010000025">
    <property type="protein sequence ID" value="CAI3541101.1"/>
    <property type="molecule type" value="Genomic_DNA"/>
</dbReference>
<feature type="domain" description="AAA" evidence="1">
    <location>
        <begin position="7"/>
        <end position="196"/>
    </location>
</feature>
<organism evidence="2 3">
    <name type="scientific">Clostridium neonatale</name>
    <dbReference type="NCBI Taxonomy" id="137838"/>
    <lineage>
        <taxon>Bacteria</taxon>
        <taxon>Bacillati</taxon>
        <taxon>Bacillota</taxon>
        <taxon>Clostridia</taxon>
        <taxon>Eubacteriales</taxon>
        <taxon>Clostridiaceae</taxon>
        <taxon>Clostridium</taxon>
    </lineage>
</organism>
<dbReference type="InterPro" id="IPR050678">
    <property type="entry name" value="DNA_Partitioning_ATPase"/>
</dbReference>
<name>A0AAD1YCH2_9CLOT</name>
<comment type="caution">
    <text evidence="2">The sequence shown here is derived from an EMBL/GenBank/DDBJ whole genome shotgun (WGS) entry which is preliminary data.</text>
</comment>
<dbReference type="Pfam" id="PF13614">
    <property type="entry name" value="AAA_31"/>
    <property type="match status" value="1"/>
</dbReference>
<gene>
    <name evidence="2" type="ORF">CNEO2_1220003</name>
</gene>
<dbReference type="PANTHER" id="PTHR13696">
    <property type="entry name" value="P-LOOP CONTAINING NUCLEOSIDE TRIPHOSPHATE HYDROLASE"/>
    <property type="match status" value="1"/>
</dbReference>
<sequence length="287" mass="33248">MNEEKKNIIAFLNMKGGVCKTTLCKEMALFLSEKENRSVLVIDIDPQANCTQSFFERFNVVKEENEIITDKLKLPSIQNIFSKSRDRLNRLVKDDFIYKLNDKLHLIPGDLDTVFMERETASGTAEQKLFNIIDEFKLKEDYEYIFIDCPPTYSFYTVSALLVANYYLVPVVPDIYSLLGLDLLERVVADLKESHRVNFINHTIGNLGVVLTKVPKTPNKGMINNIESIKRNFNTIYFFENVFIKTDKLATSKLATFIIDREDEELIERLSNICKEFERRVGIEDGR</sequence>
<evidence type="ECO:0000313" key="3">
    <source>
        <dbReference type="Proteomes" id="UP001189143"/>
    </source>
</evidence>